<dbReference type="EMBL" id="BMCH01000003">
    <property type="protein sequence ID" value="GGC28027.1"/>
    <property type="molecule type" value="Genomic_DNA"/>
</dbReference>
<proteinExistence type="predicted"/>
<sequence>MTVAAALVRAPAAYVTLPDRGRQSVAASYGPLPTRLSVPLKAPQQPLVQELLPPLNELAQAPWRYVFQIRVPVPLVREQEAGTLCFLTHGFLDPDSISFREGMDALKRQIALVLSRPDDDSPEESPVTAPAPRGGRSRRAETPSALPSIEDLPGIGTFEIRFGSNLISLSAELMRLTGVPTGTQCPIEVFQNCMPVPDTDLLHFAEGISDEIQFPETDFAIENLTDQTRSWVRRRAEIEADERGTPWRLIGTLEDITRDRVATNRLSAMVILGDALRKVDTPAEAYHAAASALADALGADRAGWALFEASDETHFRIVQDWHSAGLPSAAGTYDRSDYSVALNMLEQGVLFSVRDAHENVWLPCLVPEHGYKDQIRSQLLMPVLSQGHLTHCLYIQCCTPRDWTDQELAFLRAVSDRAQVAAASLEARAHQQTMHQELAHRLKNTLALVQALANQSLRGVDNRDAVKAFEKRLVALGSAHDLLMRQAWRSGDLETLAREVLARIAPIERFHLAGPPVSLGPNTATTLGLMLHELGTNAAKYGALSAEAGRVSLVWSVVNEEARRNLSLHWREEGGPPVAAPQSKGFGSRLLQAGFGHQGSAAVAYPETGCDALFTLPLRQAQSN</sequence>
<dbReference type="InterPro" id="IPR003018">
    <property type="entry name" value="GAF"/>
</dbReference>
<protein>
    <recommendedName>
        <fullName evidence="2">histidine kinase</fullName>
        <ecNumber evidence="2">2.7.13.3</ecNumber>
    </recommendedName>
</protein>
<dbReference type="Pfam" id="PF01590">
    <property type="entry name" value="GAF"/>
    <property type="match status" value="1"/>
</dbReference>
<dbReference type="Proteomes" id="UP000637769">
    <property type="component" value="Unassembled WGS sequence"/>
</dbReference>
<keyword evidence="6" id="KW-0547">Nucleotide-binding</keyword>
<evidence type="ECO:0000313" key="11">
    <source>
        <dbReference type="EMBL" id="GGC28027.1"/>
    </source>
</evidence>
<keyword evidence="4" id="KW-0808">Transferase</keyword>
<evidence type="ECO:0000256" key="1">
    <source>
        <dbReference type="ARBA" id="ARBA00000085"/>
    </source>
</evidence>
<evidence type="ECO:0000256" key="8">
    <source>
        <dbReference type="ARBA" id="ARBA00022840"/>
    </source>
</evidence>
<dbReference type="SUPFAM" id="SSF55781">
    <property type="entry name" value="GAF domain-like"/>
    <property type="match status" value="1"/>
</dbReference>
<dbReference type="Pfam" id="PF07536">
    <property type="entry name" value="HWE_HK"/>
    <property type="match status" value="1"/>
</dbReference>
<comment type="catalytic activity">
    <reaction evidence="1">
        <text>ATP + protein L-histidine = ADP + protein N-phospho-L-histidine.</text>
        <dbReference type="EC" id="2.7.13.3"/>
    </reaction>
</comment>
<dbReference type="EC" id="2.7.13.3" evidence="2"/>
<dbReference type="SMART" id="SM00065">
    <property type="entry name" value="GAF"/>
    <property type="match status" value="1"/>
</dbReference>
<evidence type="ECO:0000256" key="9">
    <source>
        <dbReference type="SAM" id="MobiDB-lite"/>
    </source>
</evidence>
<evidence type="ECO:0000256" key="3">
    <source>
        <dbReference type="ARBA" id="ARBA00022553"/>
    </source>
</evidence>
<evidence type="ECO:0000256" key="5">
    <source>
        <dbReference type="ARBA" id="ARBA00022737"/>
    </source>
</evidence>
<keyword evidence="12" id="KW-1185">Reference proteome</keyword>
<name>A0ABQ1LWW6_9PROT</name>
<keyword evidence="3" id="KW-0597">Phosphoprotein</keyword>
<dbReference type="InterPro" id="IPR011102">
    <property type="entry name" value="Sig_transdc_His_kinase_HWE"/>
</dbReference>
<dbReference type="Gene3D" id="3.30.565.10">
    <property type="entry name" value="Histidine kinase-like ATPase, C-terminal domain"/>
    <property type="match status" value="1"/>
</dbReference>
<feature type="domain" description="PAC" evidence="10">
    <location>
        <begin position="215"/>
        <end position="268"/>
    </location>
</feature>
<dbReference type="SMART" id="SM00911">
    <property type="entry name" value="HWE_HK"/>
    <property type="match status" value="1"/>
</dbReference>
<evidence type="ECO:0000256" key="2">
    <source>
        <dbReference type="ARBA" id="ARBA00012438"/>
    </source>
</evidence>
<dbReference type="PANTHER" id="PTHR41523">
    <property type="entry name" value="TWO-COMPONENT SYSTEM SENSOR PROTEIN"/>
    <property type="match status" value="1"/>
</dbReference>
<keyword evidence="8" id="KW-0067">ATP-binding</keyword>
<dbReference type="InterPro" id="IPR036890">
    <property type="entry name" value="HATPase_C_sf"/>
</dbReference>
<evidence type="ECO:0000256" key="6">
    <source>
        <dbReference type="ARBA" id="ARBA00022741"/>
    </source>
</evidence>
<organism evidence="11 12">
    <name type="scientific">Asaia siamensis</name>
    <dbReference type="NCBI Taxonomy" id="110479"/>
    <lineage>
        <taxon>Bacteria</taxon>
        <taxon>Pseudomonadati</taxon>
        <taxon>Pseudomonadota</taxon>
        <taxon>Alphaproteobacteria</taxon>
        <taxon>Acetobacterales</taxon>
        <taxon>Acetobacteraceae</taxon>
        <taxon>Asaia</taxon>
    </lineage>
</organism>
<evidence type="ECO:0000256" key="4">
    <source>
        <dbReference type="ARBA" id="ARBA00022679"/>
    </source>
</evidence>
<gene>
    <name evidence="11" type="ORF">GCM10007207_11870</name>
</gene>
<dbReference type="PROSITE" id="PS50113">
    <property type="entry name" value="PAC"/>
    <property type="match status" value="1"/>
</dbReference>
<dbReference type="Gene3D" id="3.30.450.40">
    <property type="match status" value="1"/>
</dbReference>
<comment type="caution">
    <text evidence="11">The sequence shown here is derived from an EMBL/GenBank/DDBJ whole genome shotgun (WGS) entry which is preliminary data.</text>
</comment>
<keyword evidence="7" id="KW-0418">Kinase</keyword>
<reference evidence="12" key="1">
    <citation type="journal article" date="2019" name="Int. J. Syst. Evol. Microbiol.">
        <title>The Global Catalogue of Microorganisms (GCM) 10K type strain sequencing project: providing services to taxonomists for standard genome sequencing and annotation.</title>
        <authorList>
            <consortium name="The Broad Institute Genomics Platform"/>
            <consortium name="The Broad Institute Genome Sequencing Center for Infectious Disease"/>
            <person name="Wu L."/>
            <person name="Ma J."/>
        </authorList>
    </citation>
    <scope>NUCLEOTIDE SEQUENCE [LARGE SCALE GENOMIC DNA]</scope>
    <source>
        <strain evidence="12">CCM 7132</strain>
    </source>
</reference>
<dbReference type="PANTHER" id="PTHR41523:SF7">
    <property type="entry name" value="HISTIDINE KINASE"/>
    <property type="match status" value="1"/>
</dbReference>
<keyword evidence="5" id="KW-0677">Repeat</keyword>
<accession>A0ABQ1LWW6</accession>
<evidence type="ECO:0000313" key="12">
    <source>
        <dbReference type="Proteomes" id="UP000637769"/>
    </source>
</evidence>
<dbReference type="InterPro" id="IPR000700">
    <property type="entry name" value="PAS-assoc_C"/>
</dbReference>
<feature type="region of interest" description="Disordered" evidence="9">
    <location>
        <begin position="115"/>
        <end position="148"/>
    </location>
</feature>
<evidence type="ECO:0000256" key="7">
    <source>
        <dbReference type="ARBA" id="ARBA00022777"/>
    </source>
</evidence>
<dbReference type="InterPro" id="IPR029016">
    <property type="entry name" value="GAF-like_dom_sf"/>
</dbReference>
<evidence type="ECO:0000259" key="10">
    <source>
        <dbReference type="PROSITE" id="PS50113"/>
    </source>
</evidence>